<dbReference type="EMBL" id="CP012600">
    <property type="protein sequence ID" value="ALC81275.1"/>
    <property type="molecule type" value="Genomic_DNA"/>
</dbReference>
<dbReference type="InterPro" id="IPR005117">
    <property type="entry name" value="NiRdtase/SiRdtase_haem-b_fer"/>
</dbReference>
<evidence type="ECO:0000256" key="10">
    <source>
        <dbReference type="ARBA" id="ARBA00023004"/>
    </source>
</evidence>
<dbReference type="PIRSF" id="PIRSF037149">
    <property type="entry name" value="NirB"/>
    <property type="match status" value="1"/>
</dbReference>
<dbReference type="CDD" id="cd19944">
    <property type="entry name" value="NirB_Fer2_BFD-like_2"/>
    <property type="match status" value="1"/>
</dbReference>
<dbReference type="InterPro" id="IPR041854">
    <property type="entry name" value="BFD-like_2Fe2S-bd_dom_sf"/>
</dbReference>
<dbReference type="Pfam" id="PF03460">
    <property type="entry name" value="NIR_SIR_ferr"/>
    <property type="match status" value="1"/>
</dbReference>
<evidence type="ECO:0000256" key="12">
    <source>
        <dbReference type="ARBA" id="ARBA00023063"/>
    </source>
</evidence>
<dbReference type="SUPFAM" id="SSF55124">
    <property type="entry name" value="Nitrite/Sulfite reductase N-terminal domain-like"/>
    <property type="match status" value="1"/>
</dbReference>
<evidence type="ECO:0000256" key="15">
    <source>
        <dbReference type="PIRSR" id="PIRSR037149-1"/>
    </source>
</evidence>
<protein>
    <submittedName>
        <fullName evidence="21">Nitrate reductase</fullName>
    </submittedName>
</protein>
<dbReference type="RefSeq" id="WP_053603029.1">
    <property type="nucleotide sequence ID" value="NZ_CP012600.1"/>
</dbReference>
<keyword evidence="11 15" id="KW-0411">Iron-sulfur</keyword>
<keyword evidence="15" id="KW-0004">4Fe-4S</keyword>
<dbReference type="InterPro" id="IPR012744">
    <property type="entry name" value="Nitri_red_NirB"/>
</dbReference>
<evidence type="ECO:0000256" key="1">
    <source>
        <dbReference type="ARBA" id="ARBA00001974"/>
    </source>
</evidence>
<sequence length="775" mass="86128">MNKQRLIVVGNGMAAVQCIQEIVECNPSHFEIFVFGSEPYPGYNRILLSSVLQGSKSFDDISLNYLEWYEEHGIQLFTGETVVKIDPERKRIVTNKEKQFLYDKLIIATGSVPNRIPIPGNDKEGVLAFRTIEDCQKMIEISQRYKHAAVIGGGLLGLEAARGLMNLGMTVNVIHKSEYLMERQLDKRASKMLQNELENQGMNFLLNKETSEIIGENHVEGLRFKDGSDIEADLIVMAAGVRPNVQLAAESGIHVNRAILVNDYMETSQKDVYAVGECTEHKGVVYGLVKPLYEQGKVLAKHVCGLPVKGYPGSVLSTHLKVSGIDVFSAGLLDESETAKERAYYDEIDGVYKKMIFQDNKLVGAVLFGDTKDGMKYLDLIVKKKDLSDEEKSMLFQSSDGSAVDTLENSDIICNCNAVSKGMIIEAVLKEGLETIEEVKACTKASGSCGGCRPLVGELLSYIKSDNFNEEIEHNPMCACTSLTEEEVVFEMQMRGVTTVQEVMNELGWENNEGCSLCRPALNYYLGMIHPDLSKGTYTNAILQENGTYSITPQLYGGLTSAEELRKIADVAQKYNISNIEITSEQRINLGGIKKEDLQSICSELDVAISSANGHIIQTVKTSAGETSCKCEKLHAQNLAIKLERRLNSLTTPNRLKIAVSSCPLDCASAMIEDIGIIYIDRGWEIYAGGSKTELKKGKLLSVASTEDEAIDLIRGTIQYYRETANYLESVWQWLDRAGLIHIREVLFSKELLHQLLSRQGEDIARLRKTERSYS</sequence>
<evidence type="ECO:0000259" key="20">
    <source>
        <dbReference type="Pfam" id="PF18267"/>
    </source>
</evidence>
<comment type="similarity">
    <text evidence="3">Belongs to the nitrite and sulfite reductase 4Fe-4S domain family.</text>
</comment>
<keyword evidence="12 14" id="KW-0534">Nitrate assimilation</keyword>
<comment type="cofactor">
    <cofactor evidence="1 14">
        <name>FAD</name>
        <dbReference type="ChEBI" id="CHEBI:57692"/>
    </cofactor>
</comment>
<name>A0A0M4FWI1_9BACI</name>
<keyword evidence="7 15" id="KW-0479">Metal-binding</keyword>
<evidence type="ECO:0000256" key="8">
    <source>
        <dbReference type="ARBA" id="ARBA00022827"/>
    </source>
</evidence>
<dbReference type="InterPro" id="IPR036136">
    <property type="entry name" value="Nit/Sulf_reduc_fer-like_dom_sf"/>
</dbReference>
<evidence type="ECO:0000313" key="21">
    <source>
        <dbReference type="EMBL" id="ALC81275.1"/>
    </source>
</evidence>
<dbReference type="FunFam" id="3.50.50.60:FF:000033">
    <property type="entry name" value="Nitrite reductase [NAD(P)H], large subunit"/>
    <property type="match status" value="1"/>
</dbReference>
<evidence type="ECO:0000259" key="18">
    <source>
        <dbReference type="Pfam" id="PF04324"/>
    </source>
</evidence>
<feature type="binding site" evidence="15">
    <location>
        <position position="629"/>
    </location>
    <ligand>
        <name>[4Fe-4S] cluster</name>
        <dbReference type="ChEBI" id="CHEBI:49883"/>
    </ligand>
</feature>
<gene>
    <name evidence="21" type="ORF">AM592_06470</name>
</gene>
<dbReference type="Pfam" id="PF01077">
    <property type="entry name" value="NIR_SIR"/>
    <property type="match status" value="1"/>
</dbReference>
<dbReference type="InterPro" id="IPR045854">
    <property type="entry name" value="NO2/SO3_Rdtase_4Fe4S_sf"/>
</dbReference>
<feature type="domain" description="Nitrite/sulphite reductase 4Fe-4S" evidence="16">
    <location>
        <begin position="618"/>
        <end position="752"/>
    </location>
</feature>
<dbReference type="GO" id="GO:0050661">
    <property type="term" value="F:NADP binding"/>
    <property type="evidence" value="ECO:0007669"/>
    <property type="project" value="UniProtKB-UniRule"/>
</dbReference>
<keyword evidence="10 15" id="KW-0408">Iron</keyword>
<comment type="cofactor">
    <cofactor evidence="13">
        <name>[2Fe-2S] cluster</name>
        <dbReference type="ChEBI" id="CHEBI:190135"/>
    </cofactor>
</comment>
<dbReference type="Gene3D" id="3.90.480.20">
    <property type="match status" value="1"/>
</dbReference>
<dbReference type="PRINTS" id="PR00368">
    <property type="entry name" value="FADPNR"/>
</dbReference>
<dbReference type="Pfam" id="PF07992">
    <property type="entry name" value="Pyr_redox_2"/>
    <property type="match status" value="1"/>
</dbReference>
<evidence type="ECO:0000256" key="3">
    <source>
        <dbReference type="ARBA" id="ARBA00010429"/>
    </source>
</evidence>
<dbReference type="InterPro" id="IPR036188">
    <property type="entry name" value="FAD/NAD-bd_sf"/>
</dbReference>
<dbReference type="GO" id="GO:0051537">
    <property type="term" value="F:2 iron, 2 sulfur cluster binding"/>
    <property type="evidence" value="ECO:0007669"/>
    <property type="project" value="UniProtKB-KW"/>
</dbReference>
<organism evidence="21 22">
    <name type="scientific">Bacillus gobiensis</name>
    <dbReference type="NCBI Taxonomy" id="1441095"/>
    <lineage>
        <taxon>Bacteria</taxon>
        <taxon>Bacillati</taxon>
        <taxon>Bacillota</taxon>
        <taxon>Bacilli</taxon>
        <taxon>Bacillales</taxon>
        <taxon>Bacillaceae</taxon>
        <taxon>Bacillus</taxon>
    </lineage>
</organism>
<reference evidence="22" key="1">
    <citation type="submission" date="2015-08" db="EMBL/GenBank/DDBJ databases">
        <title>Genome sequencing project for genomic taxonomy and phylogenomics of Bacillus-like bacteria.</title>
        <authorList>
            <person name="Liu B."/>
            <person name="Wang J."/>
            <person name="Zhu Y."/>
            <person name="Liu G."/>
            <person name="Chen Q."/>
            <person name="Chen Z."/>
            <person name="Lan J."/>
            <person name="Che J."/>
            <person name="Ge C."/>
            <person name="Shi H."/>
            <person name="Pan Z."/>
            <person name="Liu X."/>
        </authorList>
    </citation>
    <scope>NUCLEOTIDE SEQUENCE [LARGE SCALE GENOMIC DNA]</scope>
    <source>
        <strain evidence="22">FJAT-4402</strain>
    </source>
</reference>
<keyword evidence="8 14" id="KW-0274">FAD</keyword>
<feature type="domain" description="FAD/NAD(P)-binding" evidence="19">
    <location>
        <begin position="5"/>
        <end position="282"/>
    </location>
</feature>
<dbReference type="PRINTS" id="PR00411">
    <property type="entry name" value="PNDRDTASEI"/>
</dbReference>
<comment type="pathway">
    <text evidence="2">Nitrogen metabolism; nitrate reduction (assimilation).</text>
</comment>
<dbReference type="Gene3D" id="3.30.413.10">
    <property type="entry name" value="Sulfite Reductase Hemoprotein, domain 1"/>
    <property type="match status" value="1"/>
</dbReference>
<accession>A0A0M4FWI1</accession>
<dbReference type="InterPro" id="IPR017121">
    <property type="entry name" value="Nitrite_Rdtase_lsu"/>
</dbReference>
<comment type="cofactor">
    <cofactor evidence="15">
        <name>siroheme</name>
        <dbReference type="ChEBI" id="CHEBI:60052"/>
    </cofactor>
    <text evidence="15">Binds 1 siroheme per subunit.</text>
</comment>
<keyword evidence="6" id="KW-0001">2Fe-2S</keyword>
<evidence type="ECO:0000256" key="5">
    <source>
        <dbReference type="ARBA" id="ARBA00022630"/>
    </source>
</evidence>
<feature type="domain" description="NADH-rubredoxin oxidoreductase C-terminal" evidence="20">
    <location>
        <begin position="317"/>
        <end position="384"/>
    </location>
</feature>
<proteinExistence type="inferred from homology"/>
<dbReference type="Pfam" id="PF18267">
    <property type="entry name" value="Rubredoxin_C"/>
    <property type="match status" value="1"/>
</dbReference>
<dbReference type="AlphaFoldDB" id="A0A0M4FWI1"/>
<feature type="binding site" evidence="15">
    <location>
        <position position="667"/>
    </location>
    <ligand>
        <name>[4Fe-4S] cluster</name>
        <dbReference type="ChEBI" id="CHEBI:49883"/>
    </ligand>
</feature>
<feature type="binding site" evidence="15">
    <location>
        <position position="663"/>
    </location>
    <ligand>
        <name>[4Fe-4S] cluster</name>
        <dbReference type="ChEBI" id="CHEBI:49883"/>
    </ligand>
</feature>
<evidence type="ECO:0000259" key="19">
    <source>
        <dbReference type="Pfam" id="PF07992"/>
    </source>
</evidence>
<feature type="binding site" description="axial binding residue" evidence="15">
    <location>
        <position position="667"/>
    </location>
    <ligand>
        <name>siroheme</name>
        <dbReference type="ChEBI" id="CHEBI:60052"/>
    </ligand>
    <ligandPart>
        <name>Fe</name>
        <dbReference type="ChEBI" id="CHEBI:18248"/>
    </ligandPart>
</feature>
<dbReference type="NCBIfam" id="TIGR02374">
    <property type="entry name" value="nitri_red_nirB"/>
    <property type="match status" value="1"/>
</dbReference>
<dbReference type="InterPro" id="IPR016156">
    <property type="entry name" value="FAD/NAD-linked_Rdtase_dimer_sf"/>
</dbReference>
<evidence type="ECO:0000256" key="4">
    <source>
        <dbReference type="ARBA" id="ARBA00022617"/>
    </source>
</evidence>
<evidence type="ECO:0000256" key="13">
    <source>
        <dbReference type="ARBA" id="ARBA00034078"/>
    </source>
</evidence>
<keyword evidence="22" id="KW-1185">Reference proteome</keyword>
<dbReference type="GO" id="GO:0020037">
    <property type="term" value="F:heme binding"/>
    <property type="evidence" value="ECO:0007669"/>
    <property type="project" value="InterPro"/>
</dbReference>
<keyword evidence="5 14" id="KW-0285">Flavoprotein</keyword>
<evidence type="ECO:0000256" key="9">
    <source>
        <dbReference type="ARBA" id="ARBA00023002"/>
    </source>
</evidence>
<dbReference type="GO" id="GO:0098809">
    <property type="term" value="F:nitrite reductase activity"/>
    <property type="evidence" value="ECO:0007669"/>
    <property type="project" value="InterPro"/>
</dbReference>
<evidence type="ECO:0000313" key="22">
    <source>
        <dbReference type="Proteomes" id="UP000067625"/>
    </source>
</evidence>
<dbReference type="InterPro" id="IPR041575">
    <property type="entry name" value="Rubredoxin_C"/>
</dbReference>
<dbReference type="Gene3D" id="1.10.10.1100">
    <property type="entry name" value="BFD-like [2Fe-2S]-binding domain"/>
    <property type="match status" value="1"/>
</dbReference>
<dbReference type="STRING" id="1441095.AM592_06470"/>
<dbReference type="PATRIC" id="fig|1441095.3.peg.1427"/>
<dbReference type="InterPro" id="IPR023753">
    <property type="entry name" value="FAD/NAD-binding_dom"/>
</dbReference>
<dbReference type="GO" id="GO:0051539">
    <property type="term" value="F:4 iron, 4 sulfur cluster binding"/>
    <property type="evidence" value="ECO:0007669"/>
    <property type="project" value="UniProtKB-KW"/>
</dbReference>
<dbReference type="InterPro" id="IPR006067">
    <property type="entry name" value="NO2/SO3_Rdtase_4Fe4S_dom"/>
</dbReference>
<evidence type="ECO:0000259" key="17">
    <source>
        <dbReference type="Pfam" id="PF03460"/>
    </source>
</evidence>
<evidence type="ECO:0000256" key="2">
    <source>
        <dbReference type="ARBA" id="ARBA00005096"/>
    </source>
</evidence>
<dbReference type="FunFam" id="1.10.10.1100:FF:000002">
    <property type="entry name" value="Nitrite reductase large subunit"/>
    <property type="match status" value="1"/>
</dbReference>
<dbReference type="CDD" id="cd19943">
    <property type="entry name" value="NirB_Fer2_BFD-like_1"/>
    <property type="match status" value="1"/>
</dbReference>
<comment type="cofactor">
    <cofactor evidence="15">
        <name>[4Fe-4S] cluster</name>
        <dbReference type="ChEBI" id="CHEBI:49883"/>
    </cofactor>
    <text evidence="15">Binds 1 [4Fe-4S] cluster per subunit.</text>
</comment>
<evidence type="ECO:0000256" key="7">
    <source>
        <dbReference type="ARBA" id="ARBA00022723"/>
    </source>
</evidence>
<dbReference type="Gene3D" id="3.30.390.30">
    <property type="match status" value="1"/>
</dbReference>
<dbReference type="SUPFAM" id="SSF56014">
    <property type="entry name" value="Nitrite and sulphite reductase 4Fe-4S domain-like"/>
    <property type="match status" value="1"/>
</dbReference>
<dbReference type="PANTHER" id="PTHR43809:SF1">
    <property type="entry name" value="NITRITE REDUCTASE (NADH) LARGE SUBUNIT"/>
    <property type="match status" value="1"/>
</dbReference>
<feature type="domain" description="BFD-like [2Fe-2S]-binding" evidence="18">
    <location>
        <begin position="477"/>
        <end position="526"/>
    </location>
</feature>
<feature type="domain" description="Nitrite/Sulfite reductase ferredoxin-like" evidence="17">
    <location>
        <begin position="544"/>
        <end position="606"/>
    </location>
</feature>
<dbReference type="GO" id="GO:0046872">
    <property type="term" value="F:metal ion binding"/>
    <property type="evidence" value="ECO:0007669"/>
    <property type="project" value="UniProtKB-KW"/>
</dbReference>
<dbReference type="Gene3D" id="3.50.50.60">
    <property type="entry name" value="FAD/NAD(P)-binding domain"/>
    <property type="match status" value="2"/>
</dbReference>
<reference evidence="21 22" key="2">
    <citation type="journal article" date="2016" name="Int. J. Syst. Evol. Microbiol.">
        <title>Bacillus gobiensis sp. nov., isolated from a soil sample.</title>
        <authorList>
            <person name="Liu B."/>
            <person name="Liu G.H."/>
            <person name="Cetin S."/>
            <person name="Schumann P."/>
            <person name="Pan Z.Z."/>
            <person name="Chen Q.Q."/>
        </authorList>
    </citation>
    <scope>NUCLEOTIDE SEQUENCE [LARGE SCALE GENOMIC DNA]</scope>
    <source>
        <strain evidence="21 22">FJAT-4402</strain>
    </source>
</reference>
<evidence type="ECO:0000256" key="6">
    <source>
        <dbReference type="ARBA" id="ARBA00022714"/>
    </source>
</evidence>
<keyword evidence="9" id="KW-0560">Oxidoreductase</keyword>
<evidence type="ECO:0000256" key="11">
    <source>
        <dbReference type="ARBA" id="ARBA00023014"/>
    </source>
</evidence>
<feature type="domain" description="BFD-like [2Fe-2S]-binding" evidence="18">
    <location>
        <begin position="412"/>
        <end position="460"/>
    </location>
</feature>
<dbReference type="Proteomes" id="UP000067625">
    <property type="component" value="Chromosome"/>
</dbReference>
<evidence type="ECO:0000256" key="14">
    <source>
        <dbReference type="PIRNR" id="PIRNR037149"/>
    </source>
</evidence>
<dbReference type="SUPFAM" id="SSF51905">
    <property type="entry name" value="FAD/NAD(P)-binding domain"/>
    <property type="match status" value="2"/>
</dbReference>
<dbReference type="InterPro" id="IPR007419">
    <property type="entry name" value="BFD-like_2Fe2S-bd_dom"/>
</dbReference>
<dbReference type="Pfam" id="PF04324">
    <property type="entry name" value="Fer2_BFD"/>
    <property type="match status" value="2"/>
</dbReference>
<keyword evidence="4 15" id="KW-0349">Heme</keyword>
<dbReference type="OrthoDB" id="9792592at2"/>
<dbReference type="GO" id="GO:0042128">
    <property type="term" value="P:nitrate assimilation"/>
    <property type="evidence" value="ECO:0007669"/>
    <property type="project" value="UniProtKB-UniRule"/>
</dbReference>
<dbReference type="GO" id="GO:0050660">
    <property type="term" value="F:flavin adenine dinucleotide binding"/>
    <property type="evidence" value="ECO:0007669"/>
    <property type="project" value="UniProtKB-UniRule"/>
</dbReference>
<evidence type="ECO:0000259" key="16">
    <source>
        <dbReference type="Pfam" id="PF01077"/>
    </source>
</evidence>
<dbReference type="InterPro" id="IPR052034">
    <property type="entry name" value="NasD-like"/>
</dbReference>
<dbReference type="PANTHER" id="PTHR43809">
    <property type="entry name" value="NITRITE REDUCTASE (NADH) LARGE SUBUNIT"/>
    <property type="match status" value="1"/>
</dbReference>